<dbReference type="Gene3D" id="3.40.50.300">
    <property type="entry name" value="P-loop containing nucleotide triphosphate hydrolases"/>
    <property type="match status" value="1"/>
</dbReference>
<evidence type="ECO:0000313" key="10">
    <source>
        <dbReference type="EMBL" id="GGN47727.1"/>
    </source>
</evidence>
<keyword evidence="2 7" id="KW-0812">Transmembrane</keyword>
<dbReference type="InterPro" id="IPR011527">
    <property type="entry name" value="ABC1_TM_dom"/>
</dbReference>
<feature type="domain" description="ABC transmembrane type-1" evidence="9">
    <location>
        <begin position="33"/>
        <end position="311"/>
    </location>
</feature>
<protein>
    <submittedName>
        <fullName evidence="10">Thiol reductant ABC exporter subunit CydD</fullName>
    </submittedName>
</protein>
<dbReference type="SUPFAM" id="SSF90123">
    <property type="entry name" value="ABC transporter transmembrane region"/>
    <property type="match status" value="1"/>
</dbReference>
<comment type="subcellular location">
    <subcellularLocation>
        <location evidence="1">Cell membrane</location>
        <topology evidence="1">Multi-pass membrane protein</topology>
    </subcellularLocation>
</comment>
<dbReference type="Pfam" id="PF00664">
    <property type="entry name" value="ABC_membrane"/>
    <property type="match status" value="1"/>
</dbReference>
<dbReference type="Proteomes" id="UP000605099">
    <property type="component" value="Unassembled WGS sequence"/>
</dbReference>
<evidence type="ECO:0000256" key="3">
    <source>
        <dbReference type="ARBA" id="ARBA00022741"/>
    </source>
</evidence>
<dbReference type="InterPro" id="IPR027417">
    <property type="entry name" value="P-loop_NTPase"/>
</dbReference>
<keyword evidence="4" id="KW-0067">ATP-binding</keyword>
<dbReference type="SUPFAM" id="SSF52540">
    <property type="entry name" value="P-loop containing nucleoside triphosphate hydrolases"/>
    <property type="match status" value="1"/>
</dbReference>
<keyword evidence="3" id="KW-0547">Nucleotide-binding</keyword>
<comment type="caution">
    <text evidence="10">The sequence shown here is derived from an EMBL/GenBank/DDBJ whole genome shotgun (WGS) entry which is preliminary data.</text>
</comment>
<keyword evidence="6 7" id="KW-0472">Membrane</keyword>
<accession>A0ABQ2JLV1</accession>
<dbReference type="PANTHER" id="PTHR24221:SF261">
    <property type="entry name" value="GLUTATHIONE_L-CYSTEINE TRANSPORT SYSTEM ATP-BINDING_PERMEASE PROTEIN CYDD"/>
    <property type="match status" value="1"/>
</dbReference>
<dbReference type="InterPro" id="IPR017871">
    <property type="entry name" value="ABC_transporter-like_CS"/>
</dbReference>
<dbReference type="PROSITE" id="PS50893">
    <property type="entry name" value="ABC_TRANSPORTER_2"/>
    <property type="match status" value="1"/>
</dbReference>
<dbReference type="Gene3D" id="1.20.1560.10">
    <property type="entry name" value="ABC transporter type 1, transmembrane domain"/>
    <property type="match status" value="1"/>
</dbReference>
<dbReference type="InterPro" id="IPR003593">
    <property type="entry name" value="AAA+_ATPase"/>
</dbReference>
<feature type="transmembrane region" description="Helical" evidence="7">
    <location>
        <begin position="241"/>
        <end position="269"/>
    </location>
</feature>
<evidence type="ECO:0000256" key="2">
    <source>
        <dbReference type="ARBA" id="ARBA00022692"/>
    </source>
</evidence>
<keyword evidence="5 7" id="KW-1133">Transmembrane helix</keyword>
<feature type="transmembrane region" description="Helical" evidence="7">
    <location>
        <begin position="163"/>
        <end position="182"/>
    </location>
</feature>
<dbReference type="Pfam" id="PF00005">
    <property type="entry name" value="ABC_tran"/>
    <property type="match status" value="1"/>
</dbReference>
<evidence type="ECO:0000256" key="5">
    <source>
        <dbReference type="ARBA" id="ARBA00022989"/>
    </source>
</evidence>
<dbReference type="SMART" id="SM00382">
    <property type="entry name" value="AAA"/>
    <property type="match status" value="1"/>
</dbReference>
<dbReference type="PANTHER" id="PTHR24221">
    <property type="entry name" value="ATP-BINDING CASSETTE SUB-FAMILY B"/>
    <property type="match status" value="1"/>
</dbReference>
<dbReference type="InterPro" id="IPR003439">
    <property type="entry name" value="ABC_transporter-like_ATP-bd"/>
</dbReference>
<dbReference type="PROSITE" id="PS50929">
    <property type="entry name" value="ABC_TM1F"/>
    <property type="match status" value="1"/>
</dbReference>
<dbReference type="CDD" id="cd18584">
    <property type="entry name" value="ABC_6TM_AarD_CydD"/>
    <property type="match status" value="1"/>
</dbReference>
<evidence type="ECO:0000256" key="6">
    <source>
        <dbReference type="ARBA" id="ARBA00023136"/>
    </source>
</evidence>
<dbReference type="InterPro" id="IPR039421">
    <property type="entry name" value="Type_1_exporter"/>
</dbReference>
<keyword evidence="11" id="KW-1185">Reference proteome</keyword>
<reference evidence="11" key="1">
    <citation type="journal article" date="2019" name="Int. J. Syst. Evol. Microbiol.">
        <title>The Global Catalogue of Microorganisms (GCM) 10K type strain sequencing project: providing services to taxonomists for standard genome sequencing and annotation.</title>
        <authorList>
            <consortium name="The Broad Institute Genomics Platform"/>
            <consortium name="The Broad Institute Genome Sequencing Center for Infectious Disease"/>
            <person name="Wu L."/>
            <person name="Ma J."/>
        </authorList>
    </citation>
    <scope>NUCLEOTIDE SEQUENCE [LARGE SCALE GENOMIC DNA]</scope>
    <source>
        <strain evidence="11">CGMCC 1.6784</strain>
    </source>
</reference>
<feature type="domain" description="ABC transporter" evidence="8">
    <location>
        <begin position="344"/>
        <end position="542"/>
    </location>
</feature>
<evidence type="ECO:0000256" key="1">
    <source>
        <dbReference type="ARBA" id="ARBA00004651"/>
    </source>
</evidence>
<proteinExistence type="predicted"/>
<evidence type="ECO:0000259" key="9">
    <source>
        <dbReference type="PROSITE" id="PS50929"/>
    </source>
</evidence>
<feature type="transmembrane region" description="Helical" evidence="7">
    <location>
        <begin position="57"/>
        <end position="77"/>
    </location>
</feature>
<dbReference type="RefSeq" id="WP_229710148.1">
    <property type="nucleotide sequence ID" value="NZ_BMLK01000006.1"/>
</dbReference>
<dbReference type="EMBL" id="BMLK01000006">
    <property type="protein sequence ID" value="GGN47727.1"/>
    <property type="molecule type" value="Genomic_DNA"/>
</dbReference>
<evidence type="ECO:0000256" key="4">
    <source>
        <dbReference type="ARBA" id="ARBA00022840"/>
    </source>
</evidence>
<feature type="transmembrane region" description="Helical" evidence="7">
    <location>
        <begin position="27"/>
        <end position="51"/>
    </location>
</feature>
<name>A0ABQ2JLV1_9SPHN</name>
<dbReference type="InterPro" id="IPR036640">
    <property type="entry name" value="ABC1_TM_sf"/>
</dbReference>
<feature type="transmembrane region" description="Helical" evidence="7">
    <location>
        <begin position="139"/>
        <end position="157"/>
    </location>
</feature>
<dbReference type="PROSITE" id="PS00211">
    <property type="entry name" value="ABC_TRANSPORTER_1"/>
    <property type="match status" value="1"/>
</dbReference>
<evidence type="ECO:0000313" key="11">
    <source>
        <dbReference type="Proteomes" id="UP000605099"/>
    </source>
</evidence>
<evidence type="ECO:0000256" key="7">
    <source>
        <dbReference type="SAM" id="Phobius"/>
    </source>
</evidence>
<evidence type="ECO:0000259" key="8">
    <source>
        <dbReference type="PROSITE" id="PS50893"/>
    </source>
</evidence>
<gene>
    <name evidence="10" type="primary">cydD</name>
    <name evidence="10" type="ORF">GCM10011349_16440</name>
</gene>
<sequence>MTFSQAVPAISATDQPRARRKVGAAALWWLSDSGGAILFAGCLALVLQGWVSGTMSNATLTVLLAGIVASGMLRAGAQGMAGIAGQRQAIGIKQNLRTRLLAALLPTGLVRGRLIGEDLHVVVDDVEAYEGLIARFEPLKLAAVLSPLLIACVVAFASWVSALIMIATLIPFGVGMAFAGLAGKAEAERQLQALSRLSGLFVDRVATLPVILSFGAEDRVTRQIGEAAREVASRTMQVLRIAFLSSAVLEFFAALCVALIAVYCGFSLLGLLPFPAPEALTLGRAFFALALAPEFYLGMRRMAAAYHDKQQGEAADASIAEALGKAESRPGPDPVPASCVVQNLAVVNLEVAYADTRIGPFTALWEGPGLHAVAGPTGVGKSSLLHALIGMAPDMAGTVLLNGAPVAPVSLVERVGWAGQKPLLLPGTLEDNLKLGGGVDADLLPLIEACGLSDLLRERGMHLAIDPRGSGLSGGERRRIGLVRAIASGRPILLLDEPTADLDAVTARKVIDLIARTARDRLVIAATHDARLVAQSASVMTLS</sequence>
<organism evidence="10 11">
    <name type="scientific">Novosphingobium indicum</name>
    <dbReference type="NCBI Taxonomy" id="462949"/>
    <lineage>
        <taxon>Bacteria</taxon>
        <taxon>Pseudomonadati</taxon>
        <taxon>Pseudomonadota</taxon>
        <taxon>Alphaproteobacteria</taxon>
        <taxon>Sphingomonadales</taxon>
        <taxon>Sphingomonadaceae</taxon>
        <taxon>Novosphingobium</taxon>
    </lineage>
</organism>